<reference evidence="3" key="1">
    <citation type="submission" date="2016-10" db="EMBL/GenBank/DDBJ databases">
        <title>The complete genome sequence of the rumen bacterium Butyrivibrio hungatei MB2003.</title>
        <authorList>
            <person name="Palevich N."/>
            <person name="Kelly W.J."/>
            <person name="Leahy S.C."/>
            <person name="Altermann E."/>
            <person name="Rakonjac J."/>
            <person name="Attwood G.T."/>
        </authorList>
    </citation>
    <scope>NUCLEOTIDE SEQUENCE [LARGE SCALE GENOMIC DNA]</scope>
    <source>
        <strain evidence="3">MB2003</strain>
    </source>
</reference>
<dbReference type="InterPro" id="IPR049369">
    <property type="entry name" value="BF1531-like_N"/>
</dbReference>
<accession>A0A1D9NZ45</accession>
<dbReference type="EMBL" id="CP017831">
    <property type="protein sequence ID" value="AOZ95491.1"/>
    <property type="molecule type" value="Genomic_DNA"/>
</dbReference>
<dbReference type="InterPro" id="IPR036514">
    <property type="entry name" value="SGNH_hydro_sf"/>
</dbReference>
<dbReference type="Proteomes" id="UP000179284">
    <property type="component" value="Chromosome I"/>
</dbReference>
<dbReference type="OrthoDB" id="323926at2"/>
<protein>
    <submittedName>
        <fullName evidence="2">FkbH domain-containing protein</fullName>
    </submittedName>
</protein>
<dbReference type="Gene3D" id="3.40.50.1110">
    <property type="entry name" value="SGNH hydrolase"/>
    <property type="match status" value="1"/>
</dbReference>
<dbReference type="SUPFAM" id="SSF56784">
    <property type="entry name" value="HAD-like"/>
    <property type="match status" value="1"/>
</dbReference>
<dbReference type="Pfam" id="PF21211">
    <property type="entry name" value="FkbH_N"/>
    <property type="match status" value="1"/>
</dbReference>
<dbReference type="Gene3D" id="3.40.50.1000">
    <property type="entry name" value="HAD superfamily/HAD-like"/>
    <property type="match status" value="1"/>
</dbReference>
<evidence type="ECO:0000259" key="1">
    <source>
        <dbReference type="Pfam" id="PF21211"/>
    </source>
</evidence>
<keyword evidence="3" id="KW-1185">Reference proteome</keyword>
<evidence type="ECO:0000313" key="2">
    <source>
        <dbReference type="EMBL" id="AOZ95491.1"/>
    </source>
</evidence>
<sequence>MKELEYPFDADYIISKKKRIKKELLQNTSNFVEKRIAILGGSTTSDITLVLELFLLNNGIKPVFYESEYNQWYQDAMFENAELDAFQPNVIYIYTTNRNIIRYPLISDSEDEIAQLIENEMTKYTSVWKSLAEKYGCPIIQNNFEMPFTRLLGNRDAYDIHGGVNFLSRLNLKFAEYAQEHENFYLCDLDYISGDYGLKKWSDQFYWHMYKYAIAVPAIPYLSFNVANIIKSIFGKNKKGFVLDLDNTLWGGVIGDDGVDNIELGPEESEGQAYTQFQNYLKAHQQIGVILNIDSKNDYENAIAGINHPDSVFKENDFISIKANWNPKDKNFAEIASELNLLPESLVFVDDNPAERHIVTSQLPGVCAPELDDVTHYEEIIDRSGFFEVTTLSKDDLKRNEMYKENAARTKLESSFSDYGEYLQSLEMKGTIRAFETIYMGRIAQLTNKSNQFNLTTKRYTQTEIEQTAVDSNYITLYGKLEDKFGDNGVVSVVIGHVVGDECHIDLWIMSCRVLKRDLEFAMMDTFVKKCQNRGIKNIYGYYYPTKKNHMVVNFYDLQGFKKVSEDETGNTKWILDLTQDYNNKNKYIMVEE</sequence>
<dbReference type="KEGG" id="bhu:bhn_I0457"/>
<dbReference type="InterPro" id="IPR036412">
    <property type="entry name" value="HAD-like_sf"/>
</dbReference>
<organism evidence="2 3">
    <name type="scientific">Butyrivibrio hungatei</name>
    <dbReference type="NCBI Taxonomy" id="185008"/>
    <lineage>
        <taxon>Bacteria</taxon>
        <taxon>Bacillati</taxon>
        <taxon>Bacillota</taxon>
        <taxon>Clostridia</taxon>
        <taxon>Lachnospirales</taxon>
        <taxon>Lachnospiraceae</taxon>
        <taxon>Butyrivibrio</taxon>
    </lineage>
</organism>
<gene>
    <name evidence="2" type="ORF">bhn_I0457</name>
</gene>
<dbReference type="NCBIfam" id="TIGR01681">
    <property type="entry name" value="HAD-SF-IIIC"/>
    <property type="match status" value="1"/>
</dbReference>
<dbReference type="InterPro" id="IPR010033">
    <property type="entry name" value="HAD_SF_ppase_IIIC"/>
</dbReference>
<evidence type="ECO:0000313" key="3">
    <source>
        <dbReference type="Proteomes" id="UP000179284"/>
    </source>
</evidence>
<dbReference type="InterPro" id="IPR010037">
    <property type="entry name" value="FkbH_domain"/>
</dbReference>
<name>A0A1D9NZ45_9FIRM</name>
<dbReference type="NCBIfam" id="TIGR01686">
    <property type="entry name" value="FkbH"/>
    <property type="match status" value="1"/>
</dbReference>
<dbReference type="RefSeq" id="WP_071175264.1">
    <property type="nucleotide sequence ID" value="NZ_CP017831.1"/>
</dbReference>
<proteinExistence type="predicted"/>
<dbReference type="InterPro" id="IPR023214">
    <property type="entry name" value="HAD_sf"/>
</dbReference>
<dbReference type="AlphaFoldDB" id="A0A1D9NZ45"/>
<feature type="domain" description="BF1531-like N-terminal" evidence="1">
    <location>
        <begin position="35"/>
        <end position="231"/>
    </location>
</feature>